<dbReference type="EMBL" id="JACHIH010000001">
    <property type="protein sequence ID" value="MBB5045524.1"/>
    <property type="molecule type" value="Genomic_DNA"/>
</dbReference>
<dbReference type="RefSeq" id="WP_184253398.1">
    <property type="nucleotide sequence ID" value="NZ_JACHIH010000001.1"/>
</dbReference>
<dbReference type="SUPFAM" id="SSF52949">
    <property type="entry name" value="Macro domain-like"/>
    <property type="match status" value="1"/>
</dbReference>
<gene>
    <name evidence="4" type="ORF">HNR60_000253</name>
</gene>
<evidence type="ECO:0000259" key="1">
    <source>
        <dbReference type="PROSITE" id="PS50104"/>
    </source>
</evidence>
<proteinExistence type="predicted"/>
<dbReference type="Pfam" id="PF08357">
    <property type="entry name" value="SEFIR"/>
    <property type="match status" value="1"/>
</dbReference>
<protein>
    <recommendedName>
        <fullName evidence="6">SEFIR domain-containing protein</fullName>
    </recommendedName>
</protein>
<reference evidence="4 5" key="1">
    <citation type="submission" date="2020-08" db="EMBL/GenBank/DDBJ databases">
        <title>Genomic Encyclopedia of Type Strains, Phase IV (KMG-IV): sequencing the most valuable type-strain genomes for metagenomic binning, comparative biology and taxonomic classification.</title>
        <authorList>
            <person name="Goeker M."/>
        </authorList>
    </citation>
    <scope>NUCLEOTIDE SEQUENCE [LARGE SCALE GENOMIC DNA]</scope>
    <source>
        <strain evidence="4 5">DSM 12706</strain>
    </source>
</reference>
<accession>A0A7W7Z099</accession>
<evidence type="ECO:0008006" key="6">
    <source>
        <dbReference type="Google" id="ProtNLM"/>
    </source>
</evidence>
<dbReference type="Proteomes" id="UP000542353">
    <property type="component" value="Unassembled WGS sequence"/>
</dbReference>
<sequence length="346" mass="38491">MTATIQLREGNMFAQPSDLIIIPCSTGGSITSHVAQELENFDISPPPEAMQLGEVKFEIFRGAANIATYVGYAASVLGMRSNKAAISSISEKTALFAQNKPEIRNITLPLLGSGAGGLSQTESAEALIQGIERVDAADKVYNIFVYRKDDFEALSRHLSRETSSLPRTGRHRSGDHVSRTKRREAVRVFISYTKTDVEHEARVRDLATFLRANGVDARLDIWLLRPGMDLPQWMSNELDLADRVLIICNEDYAKRADGRVGGVGWEIRIVQGDLLQSQQSNPKKYIPIVFDTVRPADLPRFLQGVYAVTWKTDGANNESQGRLLRELYSAYEEAPPLGEPPRFVLR</sequence>
<evidence type="ECO:0000259" key="2">
    <source>
        <dbReference type="PROSITE" id="PS51154"/>
    </source>
</evidence>
<dbReference type="InterPro" id="IPR035897">
    <property type="entry name" value="Toll_tir_struct_dom_sf"/>
</dbReference>
<evidence type="ECO:0000313" key="5">
    <source>
        <dbReference type="Proteomes" id="UP000542353"/>
    </source>
</evidence>
<dbReference type="AlphaFoldDB" id="A0A7W7Z099"/>
<evidence type="ECO:0000259" key="3">
    <source>
        <dbReference type="PROSITE" id="PS51534"/>
    </source>
</evidence>
<dbReference type="Gene3D" id="3.40.50.10140">
    <property type="entry name" value="Toll/interleukin-1 receptor homology (TIR) domain"/>
    <property type="match status" value="1"/>
</dbReference>
<dbReference type="PROSITE" id="PS51534">
    <property type="entry name" value="SEFIR"/>
    <property type="match status" value="1"/>
</dbReference>
<evidence type="ECO:0000313" key="4">
    <source>
        <dbReference type="EMBL" id="MBB5045524.1"/>
    </source>
</evidence>
<dbReference type="SUPFAM" id="SSF52200">
    <property type="entry name" value="Toll/Interleukin receptor TIR domain"/>
    <property type="match status" value="1"/>
</dbReference>
<feature type="domain" description="TIR" evidence="1">
    <location>
        <begin position="184"/>
        <end position="331"/>
    </location>
</feature>
<feature type="domain" description="SEFIR" evidence="3">
    <location>
        <begin position="185"/>
        <end position="319"/>
    </location>
</feature>
<comment type="caution">
    <text evidence="4">The sequence shown here is derived from an EMBL/GenBank/DDBJ whole genome shotgun (WGS) entry which is preliminary data.</text>
</comment>
<dbReference type="Gene3D" id="3.40.220.10">
    <property type="entry name" value="Leucine Aminopeptidase, subunit E, domain 1"/>
    <property type="match status" value="1"/>
</dbReference>
<keyword evidence="5" id="KW-1185">Reference proteome</keyword>
<organism evidence="4 5">
    <name type="scientific">Rhodopseudomonas rhenobacensis</name>
    <dbReference type="NCBI Taxonomy" id="87461"/>
    <lineage>
        <taxon>Bacteria</taxon>
        <taxon>Pseudomonadati</taxon>
        <taxon>Pseudomonadota</taxon>
        <taxon>Alphaproteobacteria</taxon>
        <taxon>Hyphomicrobiales</taxon>
        <taxon>Nitrobacteraceae</taxon>
        <taxon>Rhodopseudomonas</taxon>
    </lineage>
</organism>
<dbReference type="InterPro" id="IPR043472">
    <property type="entry name" value="Macro_dom-like"/>
</dbReference>
<dbReference type="GO" id="GO:0007165">
    <property type="term" value="P:signal transduction"/>
    <property type="evidence" value="ECO:0007669"/>
    <property type="project" value="InterPro"/>
</dbReference>
<dbReference type="InterPro" id="IPR013568">
    <property type="entry name" value="SEFIR_dom"/>
</dbReference>
<dbReference type="PROSITE" id="PS50104">
    <property type="entry name" value="TIR"/>
    <property type="match status" value="1"/>
</dbReference>
<dbReference type="InterPro" id="IPR002589">
    <property type="entry name" value="Macro_dom"/>
</dbReference>
<feature type="domain" description="Macro" evidence="2">
    <location>
        <begin position="1"/>
        <end position="162"/>
    </location>
</feature>
<name>A0A7W7Z099_9BRAD</name>
<dbReference type="InterPro" id="IPR000157">
    <property type="entry name" value="TIR_dom"/>
</dbReference>
<dbReference type="PROSITE" id="PS51154">
    <property type="entry name" value="MACRO"/>
    <property type="match status" value="1"/>
</dbReference>